<gene>
    <name evidence="2" type="ORF">AAFH96_02500</name>
</gene>
<feature type="region of interest" description="Disordered" evidence="1">
    <location>
        <begin position="1"/>
        <end position="41"/>
    </location>
</feature>
<comment type="caution">
    <text evidence="2">The sequence shown here is derived from an EMBL/GenBank/DDBJ whole genome shotgun (WGS) entry which is preliminary data.</text>
</comment>
<evidence type="ECO:0000313" key="2">
    <source>
        <dbReference type="EMBL" id="MFB6391977.1"/>
    </source>
</evidence>
<feature type="compositionally biased region" description="Polar residues" evidence="1">
    <location>
        <begin position="15"/>
        <end position="29"/>
    </location>
</feature>
<keyword evidence="3" id="KW-1185">Reference proteome</keyword>
<dbReference type="Proteomes" id="UP001582793">
    <property type="component" value="Unassembled WGS sequence"/>
</dbReference>
<evidence type="ECO:0000313" key="3">
    <source>
        <dbReference type="Proteomes" id="UP001582793"/>
    </source>
</evidence>
<sequence length="41" mass="4039">MAVVHRSGGVLPTVASPSLSRSTTPTALSVTGAASYPPTGR</sequence>
<reference evidence="2 3" key="1">
    <citation type="submission" date="2024-04" db="EMBL/GenBank/DDBJ databases">
        <title>Polymorphospora sp. isolated from Baiyangdian Lake in Xiong'an New Area.</title>
        <authorList>
            <person name="Zhang X."/>
            <person name="Liu J."/>
        </authorList>
    </citation>
    <scope>NUCLEOTIDE SEQUENCE [LARGE SCALE GENOMIC DNA]</scope>
    <source>
        <strain evidence="2 3">2-325</strain>
    </source>
</reference>
<dbReference type="RefSeq" id="WP_375732863.1">
    <property type="nucleotide sequence ID" value="NZ_JBCGDC010000004.1"/>
</dbReference>
<protein>
    <submittedName>
        <fullName evidence="2">Uncharacterized protein</fullName>
    </submittedName>
</protein>
<dbReference type="EMBL" id="JBCGDC010000004">
    <property type="protein sequence ID" value="MFB6391977.1"/>
    <property type="molecule type" value="Genomic_DNA"/>
</dbReference>
<accession>A0ABV5CIZ6</accession>
<name>A0ABV5CIZ6_9ACTN</name>
<proteinExistence type="predicted"/>
<organism evidence="2 3">
    <name type="scientific">Polymorphospora lycopeni</name>
    <dbReference type="NCBI Taxonomy" id="3140240"/>
    <lineage>
        <taxon>Bacteria</taxon>
        <taxon>Bacillati</taxon>
        <taxon>Actinomycetota</taxon>
        <taxon>Actinomycetes</taxon>
        <taxon>Micromonosporales</taxon>
        <taxon>Micromonosporaceae</taxon>
        <taxon>Polymorphospora</taxon>
    </lineage>
</organism>
<evidence type="ECO:0000256" key="1">
    <source>
        <dbReference type="SAM" id="MobiDB-lite"/>
    </source>
</evidence>